<gene>
    <name evidence="2" type="ORF">C6568_12000</name>
</gene>
<accession>A0A2R3QDP1</accession>
<dbReference type="InterPro" id="IPR012296">
    <property type="entry name" value="Nuclease_put_TT1808"/>
</dbReference>
<organism evidence="2 3">
    <name type="scientific">Melaminivora suipulveris</name>
    <dbReference type="NCBI Taxonomy" id="2109913"/>
    <lineage>
        <taxon>Bacteria</taxon>
        <taxon>Pseudomonadati</taxon>
        <taxon>Pseudomonadota</taxon>
        <taxon>Betaproteobacteria</taxon>
        <taxon>Burkholderiales</taxon>
        <taxon>Comamonadaceae</taxon>
        <taxon>Melaminivora</taxon>
    </lineage>
</organism>
<dbReference type="InterPro" id="IPR011335">
    <property type="entry name" value="Restrct_endonuc-II-like"/>
</dbReference>
<evidence type="ECO:0000259" key="1">
    <source>
        <dbReference type="Pfam" id="PF05685"/>
    </source>
</evidence>
<dbReference type="KEGG" id="mela:C6568_12000"/>
<dbReference type="PANTHER" id="PTHR36558:SF1">
    <property type="entry name" value="RESTRICTION ENDONUCLEASE DOMAIN-CONTAINING PROTEIN-RELATED"/>
    <property type="match status" value="1"/>
</dbReference>
<name>A0A2R3QDP1_9BURK</name>
<evidence type="ECO:0000313" key="3">
    <source>
        <dbReference type="Proteomes" id="UP000237925"/>
    </source>
</evidence>
<dbReference type="PANTHER" id="PTHR36558">
    <property type="entry name" value="GLR1098 PROTEIN"/>
    <property type="match status" value="1"/>
</dbReference>
<dbReference type="SUPFAM" id="SSF52980">
    <property type="entry name" value="Restriction endonuclease-like"/>
    <property type="match status" value="1"/>
</dbReference>
<dbReference type="Proteomes" id="UP000237925">
    <property type="component" value="Chromosome"/>
</dbReference>
<proteinExistence type="predicted"/>
<dbReference type="OrthoDB" id="9799703at2"/>
<dbReference type="InterPro" id="IPR008538">
    <property type="entry name" value="Uma2"/>
</dbReference>
<sequence>MTAQAASAHFITEQAYLAGEQDSEVRHEYIDGQVYALTGSDARHGLIRNAIAFALTPVARGKHCKLFTATMKLRLDSGGQTVFYYPDLMAVCDALDNDPNFCRAPCLIVEVLSPSTARMDRREKLLAYQGLPSLQSYLLVEQEQRHVELYRRANGWRVEHYGQGNIPIDCLDAALALDDIYADLPAA</sequence>
<dbReference type="Pfam" id="PF05685">
    <property type="entry name" value="Uma2"/>
    <property type="match status" value="1"/>
</dbReference>
<protein>
    <recommendedName>
        <fullName evidence="1">Putative restriction endonuclease domain-containing protein</fullName>
    </recommendedName>
</protein>
<reference evidence="2 3" key="1">
    <citation type="submission" date="2018-03" db="EMBL/GenBank/DDBJ databases">
        <title>Genome sequencing of Melaminivora sp.</title>
        <authorList>
            <person name="Kim S.-J."/>
            <person name="Heo J."/>
            <person name="Ahn J.-H."/>
            <person name="Kwon S.-W."/>
        </authorList>
    </citation>
    <scope>NUCLEOTIDE SEQUENCE [LARGE SCALE GENOMIC DNA]</scope>
    <source>
        <strain evidence="2 3">SC2-9</strain>
    </source>
</reference>
<dbReference type="AlphaFoldDB" id="A0A2R3QDP1"/>
<dbReference type="Gene3D" id="3.90.1570.10">
    <property type="entry name" value="tt1808, chain A"/>
    <property type="match status" value="1"/>
</dbReference>
<feature type="domain" description="Putative restriction endonuclease" evidence="1">
    <location>
        <begin position="16"/>
        <end position="161"/>
    </location>
</feature>
<dbReference type="RefSeq" id="WP_106684322.1">
    <property type="nucleotide sequence ID" value="NZ_CP027667.1"/>
</dbReference>
<dbReference type="EMBL" id="CP027667">
    <property type="protein sequence ID" value="AVO49893.1"/>
    <property type="molecule type" value="Genomic_DNA"/>
</dbReference>
<evidence type="ECO:0000313" key="2">
    <source>
        <dbReference type="EMBL" id="AVO49893.1"/>
    </source>
</evidence>
<dbReference type="CDD" id="cd06260">
    <property type="entry name" value="DUF820-like"/>
    <property type="match status" value="1"/>
</dbReference>
<keyword evidence="3" id="KW-1185">Reference proteome</keyword>